<evidence type="ECO:0000313" key="3">
    <source>
        <dbReference type="Proteomes" id="UP000091967"/>
    </source>
</evidence>
<protein>
    <submittedName>
        <fullName evidence="2">Uncharacterized protein</fullName>
    </submittedName>
</protein>
<comment type="caution">
    <text evidence="2">The sequence shown here is derived from an EMBL/GenBank/DDBJ whole genome shotgun (WGS) entry which is preliminary data.</text>
</comment>
<name>A0A1B8B5D5_FUSPO</name>
<organism evidence="2 3">
    <name type="scientific">Fusarium poae</name>
    <dbReference type="NCBI Taxonomy" id="36050"/>
    <lineage>
        <taxon>Eukaryota</taxon>
        <taxon>Fungi</taxon>
        <taxon>Dikarya</taxon>
        <taxon>Ascomycota</taxon>
        <taxon>Pezizomycotina</taxon>
        <taxon>Sordariomycetes</taxon>
        <taxon>Hypocreomycetidae</taxon>
        <taxon>Hypocreales</taxon>
        <taxon>Nectriaceae</taxon>
        <taxon>Fusarium</taxon>
    </lineage>
</organism>
<accession>A0A1B8B5D5</accession>
<dbReference type="AlphaFoldDB" id="A0A1B8B5D5"/>
<evidence type="ECO:0000256" key="1">
    <source>
        <dbReference type="SAM" id="MobiDB-lite"/>
    </source>
</evidence>
<proteinExistence type="predicted"/>
<dbReference type="Proteomes" id="UP000091967">
    <property type="component" value="Unassembled WGS sequence"/>
</dbReference>
<evidence type="ECO:0000313" key="2">
    <source>
        <dbReference type="EMBL" id="OBS27939.1"/>
    </source>
</evidence>
<feature type="compositionally biased region" description="Basic residues" evidence="1">
    <location>
        <begin position="1"/>
        <end position="16"/>
    </location>
</feature>
<dbReference type="OMA" id="EDTEMEW"/>
<feature type="region of interest" description="Disordered" evidence="1">
    <location>
        <begin position="138"/>
        <end position="187"/>
    </location>
</feature>
<sequence length="187" mass="21478">MPKDLKSRKKERRRLRKEQQTLRIEKPDIPKESPDERRSRKKKRRSEKKESLDTIRTTLFSLHNSIINRNRTTSIEKREFCSRMGNLYSNMLELAFELGTTEEDTEMEWQHEPTNPVHLVSTAEEMACYPDGAVIRPWQTASTPNCPSTPSSDPSTPSSDPSTPSSSSSIPSNSLVGQRSEFIREIL</sequence>
<reference evidence="2 3" key="1">
    <citation type="submission" date="2016-06" db="EMBL/GenBank/DDBJ databases">
        <title>Living apart together: crosstalk between the core and supernumerary genomes in a fungal plant pathogen.</title>
        <authorList>
            <person name="Vanheule A."/>
            <person name="Audenaert K."/>
            <person name="Warris S."/>
            <person name="Van De Geest H."/>
            <person name="Schijlen E."/>
            <person name="Hofte M."/>
            <person name="De Saeger S."/>
            <person name="Haesaert G."/>
            <person name="Waalwijk C."/>
            <person name="Van Der Lee T."/>
        </authorList>
    </citation>
    <scope>NUCLEOTIDE SEQUENCE [LARGE SCALE GENOMIC DNA]</scope>
    <source>
        <strain evidence="2 3">2516</strain>
    </source>
</reference>
<feature type="region of interest" description="Disordered" evidence="1">
    <location>
        <begin position="1"/>
        <end position="51"/>
    </location>
</feature>
<gene>
    <name evidence="2" type="ORF">FPOA_01879</name>
</gene>
<dbReference type="EMBL" id="LYXU01000001">
    <property type="protein sequence ID" value="OBS27939.1"/>
    <property type="molecule type" value="Genomic_DNA"/>
</dbReference>
<feature type="compositionally biased region" description="Low complexity" evidence="1">
    <location>
        <begin position="142"/>
        <end position="174"/>
    </location>
</feature>
<feature type="compositionally biased region" description="Basic and acidic residues" evidence="1">
    <location>
        <begin position="17"/>
        <end position="38"/>
    </location>
</feature>
<keyword evidence="3" id="KW-1185">Reference proteome</keyword>